<organism evidence="1 2">
    <name type="scientific">Oedothorax gibbosus</name>
    <dbReference type="NCBI Taxonomy" id="931172"/>
    <lineage>
        <taxon>Eukaryota</taxon>
        <taxon>Metazoa</taxon>
        <taxon>Ecdysozoa</taxon>
        <taxon>Arthropoda</taxon>
        <taxon>Chelicerata</taxon>
        <taxon>Arachnida</taxon>
        <taxon>Araneae</taxon>
        <taxon>Araneomorphae</taxon>
        <taxon>Entelegynae</taxon>
        <taxon>Araneoidea</taxon>
        <taxon>Linyphiidae</taxon>
        <taxon>Erigoninae</taxon>
        <taxon>Oedothorax</taxon>
    </lineage>
</organism>
<accession>A0AAV6VTC0</accession>
<gene>
    <name evidence="1" type="ORF">JTE90_015892</name>
</gene>
<sequence length="222" mass="25226">MHNIIPIENTLVSTGGAVTPKVIDQTQPYMETFTDTDMILSIQGIYTNDKLNTNMSINTGIPTKTNLAHVEWEKENIQTDNNIPALQAWNHQHHNLDLMNSWNWNTITPEEALQYKWQSEEVKWRHAMRPASGIAALQTGASYLGRWDGGETAAKPNVSYTKQVLDPYEKPAPTCIIRTMQLYGSNDVLNTVCFMVLITYTSEIYADMNDARFFPLYNGMSF</sequence>
<evidence type="ECO:0000313" key="1">
    <source>
        <dbReference type="EMBL" id="KAG8199905.1"/>
    </source>
</evidence>
<proteinExistence type="predicted"/>
<dbReference type="AlphaFoldDB" id="A0AAV6VTC0"/>
<keyword evidence="2" id="KW-1185">Reference proteome</keyword>
<dbReference type="EMBL" id="JAFNEN010000023">
    <property type="protein sequence ID" value="KAG8199905.1"/>
    <property type="molecule type" value="Genomic_DNA"/>
</dbReference>
<name>A0AAV6VTC0_9ARAC</name>
<evidence type="ECO:0008006" key="3">
    <source>
        <dbReference type="Google" id="ProtNLM"/>
    </source>
</evidence>
<protein>
    <recommendedName>
        <fullName evidence="3">Capsid protein</fullName>
    </recommendedName>
</protein>
<reference evidence="1 2" key="1">
    <citation type="journal article" date="2022" name="Nat. Ecol. Evol.">
        <title>A masculinizing supergene underlies an exaggerated male reproductive morph in a spider.</title>
        <authorList>
            <person name="Hendrickx F."/>
            <person name="De Corte Z."/>
            <person name="Sonet G."/>
            <person name="Van Belleghem S.M."/>
            <person name="Kostlbacher S."/>
            <person name="Vangestel C."/>
        </authorList>
    </citation>
    <scope>NUCLEOTIDE SEQUENCE [LARGE SCALE GENOMIC DNA]</scope>
    <source>
        <strain evidence="1">W744_W776</strain>
    </source>
</reference>
<evidence type="ECO:0000313" key="2">
    <source>
        <dbReference type="Proteomes" id="UP000827092"/>
    </source>
</evidence>
<comment type="caution">
    <text evidence="1">The sequence shown here is derived from an EMBL/GenBank/DDBJ whole genome shotgun (WGS) entry which is preliminary data.</text>
</comment>
<dbReference type="Proteomes" id="UP000827092">
    <property type="component" value="Unassembled WGS sequence"/>
</dbReference>